<dbReference type="InterPro" id="IPR056884">
    <property type="entry name" value="NPHP3-like_N"/>
</dbReference>
<dbReference type="Gene3D" id="3.40.50.620">
    <property type="entry name" value="HUPs"/>
    <property type="match status" value="1"/>
</dbReference>
<feature type="region of interest" description="Disordered" evidence="12">
    <location>
        <begin position="1808"/>
        <end position="1882"/>
    </location>
</feature>
<evidence type="ECO:0000256" key="4">
    <source>
        <dbReference type="ARBA" id="ARBA00022723"/>
    </source>
</evidence>
<feature type="compositionally biased region" description="Acidic residues" evidence="12">
    <location>
        <begin position="2700"/>
        <end position="2710"/>
    </location>
</feature>
<evidence type="ECO:0000256" key="10">
    <source>
        <dbReference type="ARBA" id="ARBA00070315"/>
    </source>
</evidence>
<feature type="region of interest" description="Disordered" evidence="12">
    <location>
        <begin position="2347"/>
        <end position="2508"/>
    </location>
</feature>
<dbReference type="SMART" id="SM00893">
    <property type="entry name" value="ETF"/>
    <property type="match status" value="1"/>
</dbReference>
<dbReference type="InterPro" id="IPR011016">
    <property type="entry name" value="Znf_RING-CH"/>
</dbReference>
<dbReference type="InterPro" id="IPR000049">
    <property type="entry name" value="ET-Flavoprotein_bsu_CS"/>
</dbReference>
<evidence type="ECO:0000256" key="3">
    <source>
        <dbReference type="ARBA" id="ARBA00022448"/>
    </source>
</evidence>
<feature type="compositionally biased region" description="Low complexity" evidence="12">
    <location>
        <begin position="2118"/>
        <end position="2189"/>
    </location>
</feature>
<evidence type="ECO:0000256" key="6">
    <source>
        <dbReference type="ARBA" id="ARBA00022771"/>
    </source>
</evidence>
<dbReference type="GO" id="GO:0009063">
    <property type="term" value="P:amino acid catabolic process"/>
    <property type="evidence" value="ECO:0007669"/>
    <property type="project" value="TreeGrafter"/>
</dbReference>
<feature type="compositionally biased region" description="Low complexity" evidence="12">
    <location>
        <begin position="2562"/>
        <end position="2601"/>
    </location>
</feature>
<dbReference type="PROSITE" id="PS50089">
    <property type="entry name" value="ZF_RING_2"/>
    <property type="match status" value="1"/>
</dbReference>
<dbReference type="SUPFAM" id="SSF52402">
    <property type="entry name" value="Adenine nucleotide alpha hydrolases-like"/>
    <property type="match status" value="1"/>
</dbReference>
<feature type="compositionally biased region" description="Basic and acidic residues" evidence="12">
    <location>
        <begin position="2354"/>
        <end position="2363"/>
    </location>
</feature>
<dbReference type="PANTHER" id="PTHR21294:SF8">
    <property type="entry name" value="ELECTRON TRANSFER FLAVOPROTEIN SUBUNIT BETA"/>
    <property type="match status" value="1"/>
</dbReference>
<comment type="function">
    <text evidence="9">The electron transfer flavoprotein serves as a specific electron acceptor for several dehydrogenases, including five acyl-CoA dehydrogenases, glutaryl-CoA and sarcosine dehydrogenase. It transfers the electrons to the main mitochondrial respiratory chain via ETF-ubiquinone oxidoreductase (ETF dehydrogenase).</text>
</comment>
<feature type="compositionally biased region" description="Polar residues" evidence="12">
    <location>
        <begin position="2605"/>
        <end position="2626"/>
    </location>
</feature>
<feature type="compositionally biased region" description="Low complexity" evidence="12">
    <location>
        <begin position="1623"/>
        <end position="1639"/>
    </location>
</feature>
<keyword evidence="7" id="KW-0862">Zinc</keyword>
<dbReference type="PANTHER" id="PTHR21294">
    <property type="entry name" value="ELECTRON TRANSFER FLAVOPROTEIN BETA-SUBUNIT"/>
    <property type="match status" value="1"/>
</dbReference>
<feature type="compositionally biased region" description="Low complexity" evidence="12">
    <location>
        <begin position="1439"/>
        <end position="1455"/>
    </location>
</feature>
<feature type="region of interest" description="Disordered" evidence="12">
    <location>
        <begin position="2530"/>
        <end position="2626"/>
    </location>
</feature>
<feature type="compositionally biased region" description="Basic residues" evidence="12">
    <location>
        <begin position="1570"/>
        <end position="1583"/>
    </location>
</feature>
<dbReference type="Gene3D" id="3.40.50.300">
    <property type="entry name" value="P-loop containing nucleotide triphosphate hydrolases"/>
    <property type="match status" value="2"/>
</dbReference>
<proteinExistence type="inferred from homology"/>
<dbReference type="GO" id="GO:0033539">
    <property type="term" value="P:fatty acid beta-oxidation using acyl-CoA dehydrogenase"/>
    <property type="evidence" value="ECO:0007669"/>
    <property type="project" value="TreeGrafter"/>
</dbReference>
<evidence type="ECO:0000256" key="1">
    <source>
        <dbReference type="ARBA" id="ARBA00004305"/>
    </source>
</evidence>
<comment type="caution">
    <text evidence="14">The sequence shown here is derived from an EMBL/GenBank/DDBJ whole genome shotgun (WGS) entry which is preliminary data.</text>
</comment>
<evidence type="ECO:0000259" key="13">
    <source>
        <dbReference type="PROSITE" id="PS50089"/>
    </source>
</evidence>
<evidence type="ECO:0000256" key="5">
    <source>
        <dbReference type="ARBA" id="ARBA00022737"/>
    </source>
</evidence>
<evidence type="ECO:0000256" key="2">
    <source>
        <dbReference type="ARBA" id="ARBA00007557"/>
    </source>
</evidence>
<organism evidence="14 15">
    <name type="scientific">Leucocoprinus birnbaumii</name>
    <dbReference type="NCBI Taxonomy" id="56174"/>
    <lineage>
        <taxon>Eukaryota</taxon>
        <taxon>Fungi</taxon>
        <taxon>Dikarya</taxon>
        <taxon>Basidiomycota</taxon>
        <taxon>Agaricomycotina</taxon>
        <taxon>Agaricomycetes</taxon>
        <taxon>Agaricomycetidae</taxon>
        <taxon>Agaricales</taxon>
        <taxon>Agaricineae</taxon>
        <taxon>Agaricaceae</taxon>
        <taxon>Leucocoprinus</taxon>
    </lineage>
</organism>
<keyword evidence="6 11" id="KW-0863">Zinc-finger</keyword>
<dbReference type="InterPro" id="IPR033948">
    <property type="entry name" value="ETF_beta_N"/>
</dbReference>
<dbReference type="CDD" id="cd16454">
    <property type="entry name" value="RING-H2_PA-TM-RING"/>
    <property type="match status" value="1"/>
</dbReference>
<dbReference type="Pfam" id="PF01012">
    <property type="entry name" value="ETF"/>
    <property type="match status" value="1"/>
</dbReference>
<dbReference type="FunFam" id="3.30.40.10:FF:000728">
    <property type="entry name" value="Unplaced genomic scaffold supercont1.4, whole genome shotgun sequence"/>
    <property type="match status" value="1"/>
</dbReference>
<dbReference type="InterPro" id="IPR012255">
    <property type="entry name" value="ETF_b"/>
</dbReference>
<feature type="compositionally biased region" description="Polar residues" evidence="12">
    <location>
        <begin position="281"/>
        <end position="291"/>
    </location>
</feature>
<feature type="compositionally biased region" description="Pro residues" evidence="12">
    <location>
        <begin position="1840"/>
        <end position="1857"/>
    </location>
</feature>
<dbReference type="CDD" id="cd01714">
    <property type="entry name" value="ETF_beta"/>
    <property type="match status" value="1"/>
</dbReference>
<evidence type="ECO:0000256" key="7">
    <source>
        <dbReference type="ARBA" id="ARBA00022833"/>
    </source>
</evidence>
<dbReference type="Gene3D" id="3.30.40.10">
    <property type="entry name" value="Zinc/RING finger domain, C3HC4 (zinc finger)"/>
    <property type="match status" value="1"/>
</dbReference>
<feature type="compositionally biased region" description="Polar residues" evidence="12">
    <location>
        <begin position="1588"/>
        <end position="1597"/>
    </location>
</feature>
<comment type="subcellular location">
    <subcellularLocation>
        <location evidence="1">Mitochondrion matrix</location>
    </subcellularLocation>
</comment>
<feature type="compositionally biased region" description="Low complexity" evidence="12">
    <location>
        <begin position="82"/>
        <end position="94"/>
    </location>
</feature>
<feature type="compositionally biased region" description="Low complexity" evidence="12">
    <location>
        <begin position="1812"/>
        <end position="1828"/>
    </location>
</feature>
<feature type="compositionally biased region" description="Low complexity" evidence="12">
    <location>
        <begin position="2199"/>
        <end position="2220"/>
    </location>
</feature>
<keyword evidence="8" id="KW-0249">Electron transport</keyword>
<dbReference type="Pfam" id="PF13639">
    <property type="entry name" value="zf-RING_2"/>
    <property type="match status" value="1"/>
</dbReference>
<feature type="compositionally biased region" description="Basic and acidic residues" evidence="12">
    <location>
        <begin position="2409"/>
        <end position="2421"/>
    </location>
</feature>
<dbReference type="EMBL" id="JANIEX010000123">
    <property type="protein sequence ID" value="KAJ3572906.1"/>
    <property type="molecule type" value="Genomic_DNA"/>
</dbReference>
<feature type="compositionally biased region" description="Polar residues" evidence="12">
    <location>
        <begin position="1858"/>
        <end position="1877"/>
    </location>
</feature>
<dbReference type="PROSITE" id="PS01065">
    <property type="entry name" value="ETF_BETA"/>
    <property type="match status" value="1"/>
</dbReference>
<feature type="region of interest" description="Disordered" evidence="12">
    <location>
        <begin position="1439"/>
        <end position="1516"/>
    </location>
</feature>
<evidence type="ECO:0000256" key="9">
    <source>
        <dbReference type="ARBA" id="ARBA00025416"/>
    </source>
</evidence>
<keyword evidence="15" id="KW-1185">Reference proteome</keyword>
<keyword evidence="4" id="KW-0479">Metal-binding</keyword>
<sequence>MPVLTRRQANQLREDEFAVLRMIEMDYVYDNSFCVKVTSTSRGCNTHTRWYYSDDSLSHIDDIDEPSEGTPESSRLQDQTASLLSTEPSSSTSEEYQDRTPESSPPKTPTHRSRRSPEETRVLADADMEFVLHIKKDEDVREALERHIEMYVKESTIRQRENKRRVYEYVKSRPQILRELDTDTDVIVRHDPVWGEDPFLLMGVVVIADPSSTFHVCVTSIPYLAGPPWFDLDSTDWTGPSMTRAVWDDVGSKVLNLAPALVNSVPQLASPRLMDIVEPPHSQNVDTSPSTVDFPPSSDGDSFSEPLRSDRKLALPLDLEIPCLNPSPIATSSSVLAQAEGASSSEMKAFSKSRPSPCLPGTRVTVINRIIQWLTDENRATDILWLYGPLGSGKTAVVMSITEEAERLNLPFVGSCIELVTNEWEKDPRCLVQRIAKCIADIDSEYKVLFQEAYDVDPRVHFGDLVDVFGALFGPLAALRSQQKTLVILDGLERIHIPLLRLILTIELPVIWLLSSRAEPRIVELLGKDIEKLVPLNIQCGGNAEALEDSFSMVWRGLENSCLVTEETYDTWHSGLNALLFSPYFPLPAMDILRLLKISPDQLWGMVSDACNNPDDGNSVIRLLEQFSVAEETFRRIADSIPTSRLGLIIRIFDLLAGRRSFTKFELSLLLDVPLSVVEAILDEIYPFLSIEPVTDILRRRLIRLADSGFWNFLVFRYQTSADDDREDCTTLFLEPCLHAVVAHWSQRCNSKTLYTDFQHLPSTARLNLKIPRISINIVIRFASGYLAANVWIPLLRRFEASGPQPPDTRLLGVLNVVLDAVRYCSDKIFPDRLFTFLNGLHRASPNLVRVIPQNPTDQKLIDACEGAAKPMASLLPVDPSQDPRVQETYYSLVGPPGSTYLVIRSGELASPPSIQPSPPRHFASESPCLAGIRKTVMKKIMQWLTDDERVADILWLYGPMGSGKTAVMMSIREEAQKLSIPFVWCCPENWENMQESKWDPEIFLRNISIRLSDLNQPEGYRMRLDEIYLDSQARTRGIRGLFKALTGSLSTSKHRRKIVILLDGLDHRHLPLIRFISTADIPVIWLISSQSIPQIVELLGRSSSRCIALDIACGGAEEANQDLVAILRHGLQNEQKEGRLAVGDSERLQLRRNSPELYKLRYPNLSNSNDLAWELLFIDWFPSLDNVYRRALDCLPSAHAELARSIAHITGKFIPLTTIELSLILEVPLIEVEMVVRGICPFITIEHTSGISNGRQPIRLSNFDFYHFLLDYTRSKDIYPTKSMLYDVARDVTIHCVHIIASNWNRRSGVETRSPTLLPNLPLISNLSLNLALHFAGLIALQNAWEYYFLDAGPEGGMVIHCLDDLAGVLGTVQYLSGRISSDSFLFFLFWLHEGNPEAVRSVPQNTNEQRMVDACLGVAESKGHSWTLLMGQSSSRLRRPGLSSSLPLQQQQPEEQHLDPDPASLPAVSPTDHAIPNTNHSDAEPESISNADNNTPDEAAQTAAAVETEARTFRRTSVRKSLINLVKPVTASVGSAVRGRSRPQSMDVDALSGGVSPGVDGEREGGSRKRTSWRNSRRWSKSRFSDSPTAVTPTATLDEGGSGGSTGASSSWTTIDAESEATSTVASGSKAKAKSTAMPHVLEETEASTTLKGKARENRDGSFAQALSPNEPESPRASGSGGNTRGPSNTPGSTDPEAELVFPATEQQALENENILHAPHVQPIPLPALVEEPSSPRSSYRPLASPLTHTLDRSNSATHTTTATSHHRHHHQERARERTAAGSSSLSRYYDDDDDGYEFLDYERLATRQGPSSSSRGSNGIPSSLSPAQPTTMGMSTPPRPMVPPPAPPLPPPPISSNNQTTTPATAAGNGQANRQFPPPGTLVVVQGIVHTTDVSRSGSSNPNANTNTNNNTNHSNPTHDNGSSARNDDIAVLGGNNTSTSSSAPVSTGNNAVNETASGGRGRSQQSGSSAVNRLSALLGRGSGGSRPPSVVGGVGVGASGGAEEVIGSGESEGDDGNTTTRQQQSTATASTATATANTSSSSGNNERTTMISSSSIDVLGTLLSVAAAATAASLLTGSSEPILSSGLAPNPTADSTMNSSFPPFPSSLPPSFPSSPTSPTSPSSPSTSAYPYAPSSPILNASPSPFGASRFSSSPSSPTTPTTPIGRSAWPGAGVGTSSATTTPVISAPSASNDITSSIPSLSSSSHAPLFSTSPSRSNTGINDMSPAGRAERMRQAWSTIRERLGLRANANTNGISSGASTSTSTSASSPTAATATTTTTNVAATPEDLDATSASAADTSTTNANASGNSGTTRLRERDRERTLTDTREQMLAEMARAFNVGLGGGEGEGGRGGRARESVLPPEGSFERFLVELQTDLRTALTQRDEEVEGEGGEESGEEETEREGVEPPVEREREHEEEDDDMPSLQDVSGSTSEEENESEPGSVDDDFSSAATSPPPIIPSELAPSTIQRSTTPEAAPPTEVPPEQTATTPGGMGSRTGMDASGRINWWRLYRFPPVVSARSGLGMGPSTGPVPAPAPAAHDGSSWARPTTDLNTASPTHSTSSYSSSSNYTSSPLSTSASTSTSSPSTAPSSPDINAESSSSPSPAMQDTTPGASDANGNTVVPVIIVGLQSVNAPGWRPMMPMDGMEPGDVFDEAQHAGHTHDLRQQRHHQHQRDTRRRSTQMTPSAVDAEGFDDVDDDVDAMFGGGFGSSSQGQTQGQGGQGRQRRGWSNRAASALRNLRNGGTSTGGTGNNRRSQGGAGSGAAGADAEIPPIGGPGSRTFLIYVIGGYYPPDHSIVTGGPDNLESFEALLELVELLGNAKPSTASREEIEKSGLEVIKRAQLEEYEKSKKISSNCIERCLICLDDYEEEDEIRVMTCRHAFHRGCVDTWLQTGKNNCPACRSTGVTTDDRARPTSPQSQIFVGFVGLSRRPFSPDHHYLDTMRPSAARLLNILVPVKRAVDYAVKIRVNPQQTGIDTNVKHSMNPFDEIAVEEAVRLRERLKDEIKSIKAITIGPPKSLDTLRTALAMGADSAIHVEIPESAPAPEPLAVAKTLKAVIEQEKTKGTGVDLVILGKQAIDDDLGLTGQMLAGLLGWSQATFASKVELDVSAKEAVVMREIDGGGEEVRCRLPLIVTTDLRLNEPRYASLPNIMKAKKKPVEKLKATDLGVDLTPILETLKVTEPPKRVGGGKVESVDELVTKLKEAGITAA</sequence>
<dbReference type="SMART" id="SM00744">
    <property type="entry name" value="RINGv"/>
    <property type="match status" value="1"/>
</dbReference>
<keyword evidence="3" id="KW-0813">Transport</keyword>
<evidence type="ECO:0000313" key="15">
    <source>
        <dbReference type="Proteomes" id="UP001213000"/>
    </source>
</evidence>
<evidence type="ECO:0000256" key="12">
    <source>
        <dbReference type="SAM" id="MobiDB-lite"/>
    </source>
</evidence>
<evidence type="ECO:0000256" key="11">
    <source>
        <dbReference type="PROSITE-ProRule" id="PRU00175"/>
    </source>
</evidence>
<feature type="compositionally biased region" description="Pro residues" evidence="12">
    <location>
        <begin position="2106"/>
        <end position="2117"/>
    </location>
</feature>
<dbReference type="SUPFAM" id="SSF52540">
    <property type="entry name" value="P-loop containing nucleoside triphosphate hydrolases"/>
    <property type="match status" value="2"/>
</dbReference>
<feature type="compositionally biased region" description="Basic and acidic residues" evidence="12">
    <location>
        <begin position="2319"/>
        <end position="2329"/>
    </location>
</feature>
<feature type="compositionally biased region" description="Acidic residues" evidence="12">
    <location>
        <begin position="2440"/>
        <end position="2455"/>
    </location>
</feature>
<dbReference type="SMART" id="SM00184">
    <property type="entry name" value="RING"/>
    <property type="match status" value="1"/>
</dbReference>
<protein>
    <recommendedName>
        <fullName evidence="10">Probable electron transfer flavoprotein subunit beta</fullName>
    </recommendedName>
</protein>
<dbReference type="InterPro" id="IPR001841">
    <property type="entry name" value="Znf_RING"/>
</dbReference>
<comment type="similarity">
    <text evidence="2">Belongs to the ETF beta-subunit/FixA family.</text>
</comment>
<feature type="compositionally biased region" description="Low complexity" evidence="12">
    <location>
        <begin position="2020"/>
        <end position="2046"/>
    </location>
</feature>
<evidence type="ECO:0000313" key="14">
    <source>
        <dbReference type="EMBL" id="KAJ3572906.1"/>
    </source>
</evidence>
<dbReference type="Proteomes" id="UP001213000">
    <property type="component" value="Unassembled WGS sequence"/>
</dbReference>
<feature type="compositionally biased region" description="Polar residues" evidence="12">
    <location>
        <begin position="1938"/>
        <end position="1960"/>
    </location>
</feature>
<feature type="compositionally biased region" description="Acidic residues" evidence="12">
    <location>
        <begin position="2392"/>
        <end position="2408"/>
    </location>
</feature>
<feature type="compositionally biased region" description="Low complexity" evidence="12">
    <location>
        <begin position="1900"/>
        <end position="1924"/>
    </location>
</feature>
<feature type="domain" description="RING-type" evidence="13">
    <location>
        <begin position="2870"/>
        <end position="2912"/>
    </location>
</feature>
<feature type="compositionally biased region" description="Low complexity" evidence="12">
    <location>
        <begin position="293"/>
        <end position="304"/>
    </location>
</feature>
<feature type="compositionally biased region" description="Basic residues" evidence="12">
    <location>
        <begin position="2676"/>
        <end position="2689"/>
    </location>
</feature>
<dbReference type="Pfam" id="PF24883">
    <property type="entry name" value="NPHP3_N"/>
    <property type="match status" value="2"/>
</dbReference>
<feature type="region of interest" description="Disordered" evidence="12">
    <location>
        <begin position="1534"/>
        <end position="1699"/>
    </location>
</feature>
<dbReference type="GO" id="GO:0008270">
    <property type="term" value="F:zinc ion binding"/>
    <property type="evidence" value="ECO:0007669"/>
    <property type="project" value="UniProtKB-KW"/>
</dbReference>
<feature type="region of interest" description="Disordered" evidence="12">
    <location>
        <begin position="61"/>
        <end position="120"/>
    </location>
</feature>
<reference evidence="14" key="1">
    <citation type="submission" date="2022-07" db="EMBL/GenBank/DDBJ databases">
        <title>Genome Sequence of Leucocoprinus birnbaumii.</title>
        <authorList>
            <person name="Buettner E."/>
        </authorList>
    </citation>
    <scope>NUCLEOTIDE SEQUENCE</scope>
    <source>
        <strain evidence="14">VT141</strain>
    </source>
</reference>
<feature type="region of interest" description="Disordered" evidence="12">
    <location>
        <begin position="2253"/>
        <end position="2329"/>
    </location>
</feature>
<dbReference type="GO" id="GO:0005759">
    <property type="term" value="C:mitochondrial matrix"/>
    <property type="evidence" value="ECO:0007669"/>
    <property type="project" value="UniProtKB-SubCell"/>
</dbReference>
<feature type="region of interest" description="Disordered" evidence="12">
    <location>
        <begin position="2668"/>
        <end position="2782"/>
    </location>
</feature>
<dbReference type="GO" id="GO:0009055">
    <property type="term" value="F:electron transfer activity"/>
    <property type="evidence" value="ECO:0007669"/>
    <property type="project" value="InterPro"/>
</dbReference>
<accession>A0AAD5VXP6</accession>
<dbReference type="FunFam" id="3.40.50.620:FF:000011">
    <property type="entry name" value="Electron transfer flavoprotein subunit beta"/>
    <property type="match status" value="1"/>
</dbReference>
<keyword evidence="5" id="KW-0677">Repeat</keyword>
<feature type="compositionally biased region" description="Polar residues" evidence="12">
    <location>
        <begin position="1489"/>
        <end position="1498"/>
    </location>
</feature>
<feature type="region of interest" description="Disordered" evidence="12">
    <location>
        <begin position="278"/>
        <end position="306"/>
    </location>
</feature>
<dbReference type="InterPro" id="IPR014730">
    <property type="entry name" value="ETF_a/b_N"/>
</dbReference>
<feature type="compositionally biased region" description="Polar residues" evidence="12">
    <location>
        <begin position="70"/>
        <end position="81"/>
    </location>
</feature>
<feature type="region of interest" description="Disordered" evidence="12">
    <location>
        <begin position="1896"/>
        <end position="2052"/>
    </location>
</feature>
<feature type="compositionally biased region" description="Low complexity" evidence="12">
    <location>
        <begin position="1500"/>
        <end position="1509"/>
    </location>
</feature>
<feature type="region of interest" description="Disordered" evidence="12">
    <location>
        <begin position="2083"/>
        <end position="2238"/>
    </location>
</feature>
<feature type="region of interest" description="Disordered" evidence="12">
    <location>
        <begin position="1730"/>
        <end position="1791"/>
    </location>
</feature>
<evidence type="ECO:0000256" key="8">
    <source>
        <dbReference type="ARBA" id="ARBA00022982"/>
    </source>
</evidence>
<feature type="compositionally biased region" description="Low complexity" evidence="12">
    <location>
        <begin position="2261"/>
        <end position="2318"/>
    </location>
</feature>
<dbReference type="SUPFAM" id="SSF57850">
    <property type="entry name" value="RING/U-box"/>
    <property type="match status" value="1"/>
</dbReference>
<feature type="compositionally biased region" description="Low complexity" evidence="12">
    <location>
        <begin position="1735"/>
        <end position="1749"/>
    </location>
</feature>
<dbReference type="InterPro" id="IPR014729">
    <property type="entry name" value="Rossmann-like_a/b/a_fold"/>
</dbReference>
<dbReference type="InterPro" id="IPR027417">
    <property type="entry name" value="P-loop_NTPase"/>
</dbReference>
<gene>
    <name evidence="14" type="ORF">NP233_g2771</name>
</gene>
<dbReference type="InterPro" id="IPR013083">
    <property type="entry name" value="Znf_RING/FYVE/PHD"/>
</dbReference>
<name>A0AAD5VXP6_9AGAR</name>